<gene>
    <name evidence="2" type="ORF">PECAL_5P05230</name>
</gene>
<protein>
    <submittedName>
        <fullName evidence="2">Uncharacterized protein</fullName>
    </submittedName>
</protein>
<feature type="signal peptide" evidence="1">
    <location>
        <begin position="1"/>
        <end position="21"/>
    </location>
</feature>
<sequence length="289" mass="32307">VLTRYSLLLVLLGDGLELLDALGHVVVGEEARARDEAVRAGGRARADRLRRGLDAAVDLDVHVQAAVDDPFADLLDLVRHRRDVGLAAEAGVHGHDEHVVDQVKDVLDGLGGRRRVQRHGRRAAHGPDVRQAAVDVRARLDVDDHHTRLAVGTLRRLRELGQHRVRAPLRDHELRLEHELGGLALRRDDVRAEGQVGHEVAVHDVKLNPVAPCFFQGRTIQTERGEVRRQHGRDDLHRARRAVERGRRRRGAREQGELQLHTTTVLSCVATSRLVLKARAPRHCYQDCG</sequence>
<evidence type="ECO:0000313" key="3">
    <source>
        <dbReference type="Proteomes" id="UP000789595"/>
    </source>
</evidence>
<proteinExistence type="predicted"/>
<comment type="caution">
    <text evidence="2">The sequence shown here is derived from an EMBL/GenBank/DDBJ whole genome shotgun (WGS) entry which is preliminary data.</text>
</comment>
<feature type="non-terminal residue" evidence="2">
    <location>
        <position position="1"/>
    </location>
</feature>
<organism evidence="2 3">
    <name type="scientific">Pelagomonas calceolata</name>
    <dbReference type="NCBI Taxonomy" id="35677"/>
    <lineage>
        <taxon>Eukaryota</taxon>
        <taxon>Sar</taxon>
        <taxon>Stramenopiles</taxon>
        <taxon>Ochrophyta</taxon>
        <taxon>Pelagophyceae</taxon>
        <taxon>Pelagomonadales</taxon>
        <taxon>Pelagomonadaceae</taxon>
        <taxon>Pelagomonas</taxon>
    </lineage>
</organism>
<reference evidence="2" key="1">
    <citation type="submission" date="2021-11" db="EMBL/GenBank/DDBJ databases">
        <authorList>
            <consortium name="Genoscope - CEA"/>
            <person name="William W."/>
        </authorList>
    </citation>
    <scope>NUCLEOTIDE SEQUENCE</scope>
</reference>
<feature type="non-terminal residue" evidence="2">
    <location>
        <position position="289"/>
    </location>
</feature>
<accession>A0A8J2X2D9</accession>
<dbReference type="EMBL" id="CAKKNE010000005">
    <property type="protein sequence ID" value="CAH0375970.1"/>
    <property type="molecule type" value="Genomic_DNA"/>
</dbReference>
<dbReference type="Proteomes" id="UP000789595">
    <property type="component" value="Unassembled WGS sequence"/>
</dbReference>
<evidence type="ECO:0000256" key="1">
    <source>
        <dbReference type="SAM" id="SignalP"/>
    </source>
</evidence>
<keyword evidence="3" id="KW-1185">Reference proteome</keyword>
<name>A0A8J2X2D9_9STRA</name>
<dbReference type="AlphaFoldDB" id="A0A8J2X2D9"/>
<keyword evidence="1" id="KW-0732">Signal</keyword>
<feature type="chain" id="PRO_5035300134" evidence="1">
    <location>
        <begin position="22"/>
        <end position="289"/>
    </location>
</feature>
<evidence type="ECO:0000313" key="2">
    <source>
        <dbReference type="EMBL" id="CAH0375970.1"/>
    </source>
</evidence>